<proteinExistence type="predicted"/>
<keyword evidence="2" id="KW-0472">Membrane</keyword>
<keyword evidence="2" id="KW-0812">Transmembrane</keyword>
<feature type="transmembrane region" description="Helical" evidence="2">
    <location>
        <begin position="36"/>
        <end position="53"/>
    </location>
</feature>
<name>A0ABQ7MIW2_BRACM</name>
<protein>
    <submittedName>
        <fullName evidence="3">Uncharacterized protein</fullName>
    </submittedName>
</protein>
<dbReference type="Proteomes" id="UP000823674">
    <property type="component" value="Chromosome A05"/>
</dbReference>
<evidence type="ECO:0000313" key="4">
    <source>
        <dbReference type="Proteomes" id="UP000823674"/>
    </source>
</evidence>
<accession>A0ABQ7MIW2</accession>
<organism evidence="3 4">
    <name type="scientific">Brassica rapa subsp. trilocularis</name>
    <dbReference type="NCBI Taxonomy" id="1813537"/>
    <lineage>
        <taxon>Eukaryota</taxon>
        <taxon>Viridiplantae</taxon>
        <taxon>Streptophyta</taxon>
        <taxon>Embryophyta</taxon>
        <taxon>Tracheophyta</taxon>
        <taxon>Spermatophyta</taxon>
        <taxon>Magnoliopsida</taxon>
        <taxon>eudicotyledons</taxon>
        <taxon>Gunneridae</taxon>
        <taxon>Pentapetalae</taxon>
        <taxon>rosids</taxon>
        <taxon>malvids</taxon>
        <taxon>Brassicales</taxon>
        <taxon>Brassicaceae</taxon>
        <taxon>Brassiceae</taxon>
        <taxon>Brassica</taxon>
    </lineage>
</organism>
<reference evidence="3 4" key="1">
    <citation type="submission" date="2021-03" db="EMBL/GenBank/DDBJ databases">
        <authorList>
            <person name="King G.J."/>
            <person name="Bancroft I."/>
            <person name="Baten A."/>
            <person name="Bloomfield J."/>
            <person name="Borpatragohain P."/>
            <person name="He Z."/>
            <person name="Irish N."/>
            <person name="Irwin J."/>
            <person name="Liu K."/>
            <person name="Mauleon R.P."/>
            <person name="Moore J."/>
            <person name="Morris R."/>
            <person name="Ostergaard L."/>
            <person name="Wang B."/>
            <person name="Wells R."/>
        </authorList>
    </citation>
    <scope>NUCLEOTIDE SEQUENCE [LARGE SCALE GENOMIC DNA]</scope>
    <source>
        <strain evidence="3">R-o-18</strain>
        <tissue evidence="3">Leaf</tissue>
    </source>
</reference>
<keyword evidence="4" id="KW-1185">Reference proteome</keyword>
<evidence type="ECO:0000256" key="1">
    <source>
        <dbReference type="SAM" id="MobiDB-lite"/>
    </source>
</evidence>
<gene>
    <name evidence="3" type="primary">A05p034380.1_BraROA</name>
    <name evidence="3" type="ORF">IGI04_019669</name>
</gene>
<comment type="caution">
    <text evidence="3">The sequence shown here is derived from an EMBL/GenBank/DDBJ whole genome shotgun (WGS) entry which is preliminary data.</text>
</comment>
<dbReference type="EMBL" id="JADBGQ010000005">
    <property type="protein sequence ID" value="KAG5397855.1"/>
    <property type="molecule type" value="Genomic_DNA"/>
</dbReference>
<feature type="non-terminal residue" evidence="3">
    <location>
        <position position="146"/>
    </location>
</feature>
<keyword evidence="2" id="KW-1133">Transmembrane helix</keyword>
<evidence type="ECO:0000313" key="3">
    <source>
        <dbReference type="EMBL" id="KAG5397855.1"/>
    </source>
</evidence>
<sequence length="146" mass="16533">MSSLKDGSIMALILPKKQHDSLSISSLIRKKQSTHNFIYIIIYIVLTSIIKNISYPKSVVVYLSSLLIKLIINKHLFYSLKETTTTQTIKTPKTRIPKKTKETNTATLEDTRDNPERHKDGNNISTCSLLLSYKNSLHAQCQQANA</sequence>
<feature type="region of interest" description="Disordered" evidence="1">
    <location>
        <begin position="94"/>
        <end position="121"/>
    </location>
</feature>
<feature type="transmembrane region" description="Helical" evidence="2">
    <location>
        <begin position="59"/>
        <end position="80"/>
    </location>
</feature>
<evidence type="ECO:0000256" key="2">
    <source>
        <dbReference type="SAM" id="Phobius"/>
    </source>
</evidence>
<feature type="compositionally biased region" description="Basic and acidic residues" evidence="1">
    <location>
        <begin position="109"/>
        <end position="121"/>
    </location>
</feature>